<evidence type="ECO:0000256" key="2">
    <source>
        <dbReference type="ARBA" id="ARBA00023235"/>
    </source>
</evidence>
<organism evidence="4 5">
    <name type="scientific">candidate division WOR-3 bacterium 4484_100</name>
    <dbReference type="NCBI Taxonomy" id="1936077"/>
    <lineage>
        <taxon>Bacteria</taxon>
        <taxon>Bacteria division WOR-3</taxon>
    </lineage>
</organism>
<dbReference type="PANTHER" id="PTHR35530:SF2">
    <property type="entry name" value="BSL4019 PROTEIN"/>
    <property type="match status" value="1"/>
</dbReference>
<evidence type="ECO:0000313" key="4">
    <source>
        <dbReference type="EMBL" id="OPX17488.1"/>
    </source>
</evidence>
<gene>
    <name evidence="4" type="ORF">BXT86_06280</name>
</gene>
<dbReference type="Gene3D" id="3.30.429.10">
    <property type="entry name" value="Macrophage Migration Inhibitory Factor"/>
    <property type="match status" value="1"/>
</dbReference>
<evidence type="ECO:0000259" key="3">
    <source>
        <dbReference type="Pfam" id="PF01361"/>
    </source>
</evidence>
<keyword evidence="2" id="KW-0413">Isomerase</keyword>
<dbReference type="SUPFAM" id="SSF55331">
    <property type="entry name" value="Tautomerase/MIF"/>
    <property type="match status" value="1"/>
</dbReference>
<dbReference type="PANTHER" id="PTHR35530">
    <property type="entry name" value="TAUTOMERASE-RELATED"/>
    <property type="match status" value="1"/>
</dbReference>
<protein>
    <recommendedName>
        <fullName evidence="3">4-oxalocrotonate tautomerase-like domain-containing protein</fullName>
    </recommendedName>
</protein>
<feature type="domain" description="4-oxalocrotonate tautomerase-like" evidence="3">
    <location>
        <begin position="2"/>
        <end position="57"/>
    </location>
</feature>
<comment type="caution">
    <text evidence="4">The sequence shown here is derived from an EMBL/GenBank/DDBJ whole genome shotgun (WGS) entry which is preliminary data.</text>
</comment>
<dbReference type="AlphaFoldDB" id="A0A1V4QDQ7"/>
<dbReference type="Pfam" id="PF01361">
    <property type="entry name" value="Tautomerase"/>
    <property type="match status" value="1"/>
</dbReference>
<evidence type="ECO:0000256" key="1">
    <source>
        <dbReference type="ARBA" id="ARBA00006723"/>
    </source>
</evidence>
<accession>A0A1V4QDQ7</accession>
<dbReference type="GO" id="GO:0016853">
    <property type="term" value="F:isomerase activity"/>
    <property type="evidence" value="ECO:0007669"/>
    <property type="project" value="UniProtKB-KW"/>
</dbReference>
<proteinExistence type="inferred from homology"/>
<name>A0A1V4QDQ7_UNCW3</name>
<dbReference type="Proteomes" id="UP000191663">
    <property type="component" value="Unassembled WGS sequence"/>
</dbReference>
<sequence>MPFLEINLWKGFDEKKKELLISKLTDVVVEVVGCPQEAVHIIIREVPKENWAHGGVQHSKKFNLKNT</sequence>
<comment type="similarity">
    <text evidence="1">Belongs to the 4-oxalocrotonate tautomerase family.</text>
</comment>
<dbReference type="InterPro" id="IPR004370">
    <property type="entry name" value="4-OT-like_dom"/>
</dbReference>
<dbReference type="EMBL" id="MUKB01000118">
    <property type="protein sequence ID" value="OPX17488.1"/>
    <property type="molecule type" value="Genomic_DNA"/>
</dbReference>
<evidence type="ECO:0000313" key="5">
    <source>
        <dbReference type="Proteomes" id="UP000191663"/>
    </source>
</evidence>
<dbReference type="InterPro" id="IPR014347">
    <property type="entry name" value="Tautomerase/MIF_sf"/>
</dbReference>
<reference evidence="5" key="1">
    <citation type="submission" date="2017-01" db="EMBL/GenBank/DDBJ databases">
        <title>Novel pathways for hydrocarbon cycling and metabolic interdependencies in hydrothermal sediment communities.</title>
        <authorList>
            <person name="Dombrowski N."/>
            <person name="Seitz K."/>
            <person name="Teske A."/>
            <person name="Baker B."/>
        </authorList>
    </citation>
    <scope>NUCLEOTIDE SEQUENCE [LARGE SCALE GENOMIC DNA]</scope>
</reference>